<keyword evidence="6 9" id="KW-1133">Transmembrane helix</keyword>
<dbReference type="EMBL" id="AMGM01000001">
    <property type="protein sequence ID" value="EKB51313.1"/>
    <property type="molecule type" value="Genomic_DNA"/>
</dbReference>
<dbReference type="PROSITE" id="PS50206">
    <property type="entry name" value="RHODANESE_3"/>
    <property type="match status" value="1"/>
</dbReference>
<keyword evidence="2" id="KW-1003">Cell membrane</keyword>
<proteinExistence type="predicted"/>
<evidence type="ECO:0000256" key="6">
    <source>
        <dbReference type="ARBA" id="ARBA00022989"/>
    </source>
</evidence>
<evidence type="ECO:0000256" key="4">
    <source>
        <dbReference type="ARBA" id="ARBA00022741"/>
    </source>
</evidence>
<evidence type="ECO:0000313" key="12">
    <source>
        <dbReference type="Proteomes" id="UP000004478"/>
    </source>
</evidence>
<keyword evidence="3 9" id="KW-0812">Transmembrane</keyword>
<dbReference type="OrthoDB" id="9794577at2"/>
<sequence length="787" mass="88914">MNISELLKELEEEENRSSRKGKVDYKLLFFKYLKKWKWFASGLLIALIAAFLITYFSTPQYEIKATLLLKDKEKGADFNSNAVVNNLTGFSSTTTVENEAEIFKSESLMIKACQELGITNGYFVPNGLFRWKEIYGPEVPVEINIIEKNPFPPKVKDNTVVIKILSEEQFEIQIPNAPKVKADFGESLTNFFGTFTVEKNPEYFPQFLHHENEIKVGFYDPVGVGKDFAENLKVEIVNKLSSVIELVLYNSHPERGKIVLDKLIEIYNQEADNEKNSTALNTLNFIDEQLIDLTAELADIERKAERFKLNNAITDVSAEAQLFLNSTTANRQQISELSVQIGVLESIEQYIMSSGNEFGMVPSTLSIQDPTLADLITNFNSIQREKERMLRTTQPNNPIVTNLNEQLIGLRKNILENIRNIKQGLVISRNSLMETSGEFQTRASRVPTIERELLEISRQQEIKQEHYLLLTRKREEAALTLAATSISNSKVIDPPTPTDYPVKPKKVLIFGIWTILGLIFPYGLIYIKDILSEKIEFKSDIQHITATKILGEVSRNNTNEGTLVIGNGKKSLLAEQFRFIRTNMITELQRKTNQVIMVTSGISGEGKTFFSVNLAASLGLIGKKVAVLELDLRRPALLSSLGIESDVGISEYLENNTYKLEDIIHPLEQMENVSVLGCGTTPENPAELMISDKLHDMINRLAKKYDYVIIDTAPVGLVSDSFVLADHADLTIFMVRLNHSTKSQIKTIEDIRANKKFKKPMIVLNDATMELTYGYGKKYAGGYYHAK</sequence>
<dbReference type="InterPro" id="IPR027417">
    <property type="entry name" value="P-loop_NTPase"/>
</dbReference>
<dbReference type="Pfam" id="PF13807">
    <property type="entry name" value="GNVR"/>
    <property type="match status" value="1"/>
</dbReference>
<comment type="caution">
    <text evidence="11">The sequence shown here is derived from an EMBL/GenBank/DDBJ whole genome shotgun (WGS) entry which is preliminary data.</text>
</comment>
<feature type="transmembrane region" description="Helical" evidence="9">
    <location>
        <begin position="36"/>
        <end position="56"/>
    </location>
</feature>
<dbReference type="NCBIfam" id="TIGR01007">
    <property type="entry name" value="eps_fam"/>
    <property type="match status" value="1"/>
</dbReference>
<keyword evidence="5" id="KW-0067">ATP-binding</keyword>
<dbReference type="InterPro" id="IPR050445">
    <property type="entry name" value="Bact_polysacc_biosynth/exp"/>
</dbReference>
<evidence type="ECO:0000256" key="1">
    <source>
        <dbReference type="ARBA" id="ARBA00004651"/>
    </source>
</evidence>
<name>K1LLP9_CECL9</name>
<evidence type="ECO:0000313" key="11">
    <source>
        <dbReference type="EMBL" id="EKB51313.1"/>
    </source>
</evidence>
<protein>
    <submittedName>
        <fullName evidence="11">Tyrosine-protein kinase ptk</fullName>
        <ecNumber evidence="11">2.7.10.-</ecNumber>
    </submittedName>
</protein>
<accession>K1LLP9</accession>
<dbReference type="Proteomes" id="UP000004478">
    <property type="component" value="Unassembled WGS sequence"/>
</dbReference>
<dbReference type="PANTHER" id="PTHR32309:SF13">
    <property type="entry name" value="FERRIC ENTEROBACTIN TRANSPORT PROTEIN FEPE"/>
    <property type="match status" value="1"/>
</dbReference>
<dbReference type="EC" id="2.7.10.-" evidence="11"/>
<dbReference type="InterPro" id="IPR033756">
    <property type="entry name" value="YlxH/NBP35"/>
</dbReference>
<dbReference type="RefSeq" id="WP_009183161.1">
    <property type="nucleotide sequence ID" value="NZ_AMGM01000001.1"/>
</dbReference>
<dbReference type="Pfam" id="PF02706">
    <property type="entry name" value="Wzz"/>
    <property type="match status" value="1"/>
</dbReference>
<keyword evidence="12" id="KW-1185">Reference proteome</keyword>
<evidence type="ECO:0000256" key="2">
    <source>
        <dbReference type="ARBA" id="ARBA00022475"/>
    </source>
</evidence>
<dbReference type="PATRIC" id="fig|1225176.3.peg.111"/>
<reference evidence="11 12" key="1">
    <citation type="journal article" date="2012" name="J. Bacteriol.">
        <title>Draft Genome Sequence of Cecembia lonarensis Strain LW9T, Isolated from Lonar Lake, a Haloalkaline Lake in India.</title>
        <authorList>
            <person name="Shivaji S."/>
            <person name="Ara S."/>
            <person name="Singh A."/>
            <person name="Pinnaka A.K."/>
        </authorList>
    </citation>
    <scope>NUCLEOTIDE SEQUENCE [LARGE SCALE GENOMIC DNA]</scope>
    <source>
        <strain evidence="11 12">LW9</strain>
    </source>
</reference>
<dbReference type="GO" id="GO:0005886">
    <property type="term" value="C:plasma membrane"/>
    <property type="evidence" value="ECO:0007669"/>
    <property type="project" value="UniProtKB-SubCell"/>
</dbReference>
<dbReference type="InterPro" id="IPR003856">
    <property type="entry name" value="LPS_length_determ_N"/>
</dbReference>
<dbReference type="GO" id="GO:0005524">
    <property type="term" value="F:ATP binding"/>
    <property type="evidence" value="ECO:0007669"/>
    <property type="project" value="UniProtKB-KW"/>
</dbReference>
<gene>
    <name evidence="11" type="primary">ptk_1</name>
    <name evidence="11" type="ORF">B879_00107</name>
</gene>
<dbReference type="Pfam" id="PF10609">
    <property type="entry name" value="ParA"/>
    <property type="match status" value="1"/>
</dbReference>
<evidence type="ECO:0000259" key="10">
    <source>
        <dbReference type="PROSITE" id="PS50206"/>
    </source>
</evidence>
<dbReference type="InterPro" id="IPR032807">
    <property type="entry name" value="GNVR"/>
</dbReference>
<feature type="domain" description="Rhodanese" evidence="10">
    <location>
        <begin position="114"/>
        <end position="140"/>
    </location>
</feature>
<keyword evidence="8" id="KW-0175">Coiled coil</keyword>
<keyword evidence="4" id="KW-0547">Nucleotide-binding</keyword>
<evidence type="ECO:0000256" key="9">
    <source>
        <dbReference type="SAM" id="Phobius"/>
    </source>
</evidence>
<dbReference type="GO" id="GO:0004715">
    <property type="term" value="F:non-membrane spanning protein tyrosine kinase activity"/>
    <property type="evidence" value="ECO:0007669"/>
    <property type="project" value="UniProtKB-EC"/>
</dbReference>
<feature type="coiled-coil region" evidence="8">
    <location>
        <begin position="283"/>
        <end position="310"/>
    </location>
</feature>
<organism evidence="11 12">
    <name type="scientific">Cecembia lonarensis (strain CCUG 58316 / KCTC 22772 / LW9)</name>
    <dbReference type="NCBI Taxonomy" id="1225176"/>
    <lineage>
        <taxon>Bacteria</taxon>
        <taxon>Pseudomonadati</taxon>
        <taxon>Bacteroidota</taxon>
        <taxon>Cytophagia</taxon>
        <taxon>Cytophagales</taxon>
        <taxon>Cyclobacteriaceae</taxon>
        <taxon>Cecembia</taxon>
    </lineage>
</organism>
<dbReference type="CDD" id="cd05387">
    <property type="entry name" value="BY-kinase"/>
    <property type="match status" value="1"/>
</dbReference>
<dbReference type="SUPFAM" id="SSF52540">
    <property type="entry name" value="P-loop containing nucleoside triphosphate hydrolases"/>
    <property type="match status" value="1"/>
</dbReference>
<dbReference type="InterPro" id="IPR005702">
    <property type="entry name" value="Wzc-like_C"/>
</dbReference>
<dbReference type="Gene3D" id="3.40.50.300">
    <property type="entry name" value="P-loop containing nucleotide triphosphate hydrolases"/>
    <property type="match status" value="1"/>
</dbReference>
<dbReference type="AlphaFoldDB" id="K1LLP9"/>
<comment type="subcellular location">
    <subcellularLocation>
        <location evidence="1">Cell membrane</location>
        <topology evidence="1">Multi-pass membrane protein</topology>
    </subcellularLocation>
</comment>
<dbReference type="InterPro" id="IPR001763">
    <property type="entry name" value="Rhodanese-like_dom"/>
</dbReference>
<keyword evidence="7 9" id="KW-0472">Membrane</keyword>
<evidence type="ECO:0000256" key="8">
    <source>
        <dbReference type="SAM" id="Coils"/>
    </source>
</evidence>
<evidence type="ECO:0000256" key="3">
    <source>
        <dbReference type="ARBA" id="ARBA00022692"/>
    </source>
</evidence>
<dbReference type="PANTHER" id="PTHR32309">
    <property type="entry name" value="TYROSINE-PROTEIN KINASE"/>
    <property type="match status" value="1"/>
</dbReference>
<keyword evidence="11" id="KW-0418">Kinase</keyword>
<evidence type="ECO:0000256" key="7">
    <source>
        <dbReference type="ARBA" id="ARBA00023136"/>
    </source>
</evidence>
<keyword evidence="11" id="KW-0808">Transferase</keyword>
<evidence type="ECO:0000256" key="5">
    <source>
        <dbReference type="ARBA" id="ARBA00022840"/>
    </source>
</evidence>